<dbReference type="CDD" id="cd18785">
    <property type="entry name" value="SF2_C"/>
    <property type="match status" value="1"/>
</dbReference>
<dbReference type="InterPro" id="IPR014001">
    <property type="entry name" value="Helicase_ATP-bd"/>
</dbReference>
<dbReference type="Pfam" id="PF04851">
    <property type="entry name" value="ResIII"/>
    <property type="match status" value="1"/>
</dbReference>
<evidence type="ECO:0000313" key="7">
    <source>
        <dbReference type="Proteomes" id="UP000051581"/>
    </source>
</evidence>
<dbReference type="OrthoDB" id="2077914at2"/>
<accession>A0A0R1L2H3</accession>
<evidence type="ECO:0000259" key="4">
    <source>
        <dbReference type="PROSITE" id="PS51192"/>
    </source>
</evidence>
<keyword evidence="7" id="KW-1185">Reference proteome</keyword>
<dbReference type="GO" id="GO:0006310">
    <property type="term" value="P:DNA recombination"/>
    <property type="evidence" value="ECO:0007669"/>
    <property type="project" value="TreeGrafter"/>
</dbReference>
<keyword evidence="6" id="KW-0347">Helicase</keyword>
<keyword evidence="1" id="KW-0547">Nucleotide-binding</keyword>
<dbReference type="GO" id="GO:0003677">
    <property type="term" value="F:DNA binding"/>
    <property type="evidence" value="ECO:0007669"/>
    <property type="project" value="UniProtKB-KW"/>
</dbReference>
<dbReference type="GO" id="GO:0043138">
    <property type="term" value="F:3'-5' DNA helicase activity"/>
    <property type="evidence" value="ECO:0007669"/>
    <property type="project" value="TreeGrafter"/>
</dbReference>
<dbReference type="PANTHER" id="PTHR30580:SF1">
    <property type="entry name" value="COMF OPERON PROTEIN 1"/>
    <property type="match status" value="1"/>
</dbReference>
<dbReference type="SMART" id="SM00490">
    <property type="entry name" value="HELICc"/>
    <property type="match status" value="1"/>
</dbReference>
<dbReference type="GO" id="GO:0006302">
    <property type="term" value="P:double-strand break repair"/>
    <property type="evidence" value="ECO:0007669"/>
    <property type="project" value="TreeGrafter"/>
</dbReference>
<dbReference type="InterPro" id="IPR006935">
    <property type="entry name" value="Helicase/UvrB_N"/>
</dbReference>
<dbReference type="InterPro" id="IPR001650">
    <property type="entry name" value="Helicase_C-like"/>
</dbReference>
<dbReference type="Gene3D" id="3.40.50.300">
    <property type="entry name" value="P-loop containing nucleotide triphosphate hydrolases"/>
    <property type="match status" value="2"/>
</dbReference>
<dbReference type="PROSITE" id="PS51192">
    <property type="entry name" value="HELICASE_ATP_BIND_1"/>
    <property type="match status" value="1"/>
</dbReference>
<dbReference type="GO" id="GO:0006270">
    <property type="term" value="P:DNA replication initiation"/>
    <property type="evidence" value="ECO:0007669"/>
    <property type="project" value="TreeGrafter"/>
</dbReference>
<keyword evidence="2" id="KW-0067">ATP-binding</keyword>
<dbReference type="PATRIC" id="fig|1423808.3.peg.283"/>
<keyword evidence="6" id="KW-0378">Hydrolase</keyword>
<name>A0A0R1L2H3_9LACO</name>
<evidence type="ECO:0000313" key="6">
    <source>
        <dbReference type="EMBL" id="KRK90045.1"/>
    </source>
</evidence>
<dbReference type="PROSITE" id="PS51194">
    <property type="entry name" value="HELICASE_CTER"/>
    <property type="match status" value="1"/>
</dbReference>
<organism evidence="6 7">
    <name type="scientific">Lentilactobacillus sunkii DSM 19904</name>
    <dbReference type="NCBI Taxonomy" id="1423808"/>
    <lineage>
        <taxon>Bacteria</taxon>
        <taxon>Bacillati</taxon>
        <taxon>Bacillota</taxon>
        <taxon>Bacilli</taxon>
        <taxon>Lactobacillales</taxon>
        <taxon>Lactobacillaceae</taxon>
        <taxon>Lentilactobacillus</taxon>
    </lineage>
</organism>
<dbReference type="SUPFAM" id="SSF52540">
    <property type="entry name" value="P-loop containing nucleoside triphosphate hydrolases"/>
    <property type="match status" value="1"/>
</dbReference>
<keyword evidence="3" id="KW-0238">DNA-binding</keyword>
<dbReference type="CDD" id="cd17925">
    <property type="entry name" value="DEXDc_ComFA"/>
    <property type="match status" value="1"/>
</dbReference>
<dbReference type="Pfam" id="PF00271">
    <property type="entry name" value="Helicase_C"/>
    <property type="match status" value="1"/>
</dbReference>
<feature type="domain" description="Helicase C-terminal" evidence="5">
    <location>
        <begin position="292"/>
        <end position="440"/>
    </location>
</feature>
<dbReference type="GO" id="GO:0016787">
    <property type="term" value="F:hydrolase activity"/>
    <property type="evidence" value="ECO:0007669"/>
    <property type="project" value="InterPro"/>
</dbReference>
<evidence type="ECO:0000256" key="1">
    <source>
        <dbReference type="ARBA" id="ARBA00022741"/>
    </source>
</evidence>
<dbReference type="Proteomes" id="UP000051581">
    <property type="component" value="Unassembled WGS sequence"/>
</dbReference>
<dbReference type="GO" id="GO:0005524">
    <property type="term" value="F:ATP binding"/>
    <property type="evidence" value="ECO:0007669"/>
    <property type="project" value="UniProtKB-KW"/>
</dbReference>
<evidence type="ECO:0000259" key="5">
    <source>
        <dbReference type="PROSITE" id="PS51194"/>
    </source>
</evidence>
<dbReference type="SMART" id="SM00487">
    <property type="entry name" value="DEXDc"/>
    <property type="match status" value="1"/>
</dbReference>
<sequence>MINDISELYGRQMPARDLTPELAAVSEVKMRDAINTEQGLSCARCGSRLNRSLAYLPRNQYYCYVCIQMGRIDTLTQLAFIEEPNHFRPIEQPLSWNGQLTKLQEQCANDVIQVFQKQQRHLLWAVTGAGKTEMLFKGIAWAVARGLRVGIASPRVDVCIELFPRVQAAFDKVSIVLLHGKSEQPYKYSQITICTTHQLLRFYHAFDVLIIDEVDVFPYSGNPMLHFAVKNAVKPDSAMLYLTATPDKSLFRAISRKHLSVSYLPIRYHGHFLPEISVCRIRHLEQITKDGSLPKQVLKMINQLVNGQQRFLLFVPHIKDLQRVADAITHAEVAASFETVYSADPKRIEKVALMRNRRLDFLITTTILERGVTFPGIDVLVLKADDEIFSAAALVQIAGRVGRNADRPTGQVIFYCEAKTSNIKSCDRQIKMMNRKAASL</sequence>
<reference evidence="6 7" key="1">
    <citation type="journal article" date="2015" name="Genome Announc.">
        <title>Expanding the biotechnology potential of lactobacilli through comparative genomics of 213 strains and associated genera.</title>
        <authorList>
            <person name="Sun Z."/>
            <person name="Harris H.M."/>
            <person name="McCann A."/>
            <person name="Guo C."/>
            <person name="Argimon S."/>
            <person name="Zhang W."/>
            <person name="Yang X."/>
            <person name="Jeffery I.B."/>
            <person name="Cooney J.C."/>
            <person name="Kagawa T.F."/>
            <person name="Liu W."/>
            <person name="Song Y."/>
            <person name="Salvetti E."/>
            <person name="Wrobel A."/>
            <person name="Rasinkangas P."/>
            <person name="Parkhill J."/>
            <person name="Rea M.C."/>
            <person name="O'Sullivan O."/>
            <person name="Ritari J."/>
            <person name="Douillard F.P."/>
            <person name="Paul Ross R."/>
            <person name="Yang R."/>
            <person name="Briner A.E."/>
            <person name="Felis G.E."/>
            <person name="de Vos W.M."/>
            <person name="Barrangou R."/>
            <person name="Klaenhammer T.R."/>
            <person name="Caufield P.W."/>
            <person name="Cui Y."/>
            <person name="Zhang H."/>
            <person name="O'Toole P.W."/>
        </authorList>
    </citation>
    <scope>NUCLEOTIDE SEQUENCE [LARGE SCALE GENOMIC DNA]</scope>
    <source>
        <strain evidence="6 7">DSM 19904</strain>
    </source>
</reference>
<evidence type="ECO:0000256" key="2">
    <source>
        <dbReference type="ARBA" id="ARBA00022840"/>
    </source>
</evidence>
<protein>
    <submittedName>
        <fullName evidence="6">Helicase domain-containing protein</fullName>
    </submittedName>
</protein>
<proteinExistence type="predicted"/>
<dbReference type="PANTHER" id="PTHR30580">
    <property type="entry name" value="PRIMOSOMAL PROTEIN N"/>
    <property type="match status" value="1"/>
</dbReference>
<comment type="caution">
    <text evidence="6">The sequence shown here is derived from an EMBL/GenBank/DDBJ whole genome shotgun (WGS) entry which is preliminary data.</text>
</comment>
<dbReference type="RefSeq" id="WP_057822998.1">
    <property type="nucleotide sequence ID" value="NZ_AZEA01000001.1"/>
</dbReference>
<dbReference type="EMBL" id="AZEA01000001">
    <property type="protein sequence ID" value="KRK90045.1"/>
    <property type="molecule type" value="Genomic_DNA"/>
</dbReference>
<dbReference type="InterPro" id="IPR027417">
    <property type="entry name" value="P-loop_NTPase"/>
</dbReference>
<evidence type="ECO:0000256" key="3">
    <source>
        <dbReference type="ARBA" id="ARBA00023125"/>
    </source>
</evidence>
<dbReference type="AlphaFoldDB" id="A0A0R1L2H3"/>
<gene>
    <name evidence="6" type="ORF">FD17_GL000285</name>
</gene>
<feature type="domain" description="Helicase ATP-binding" evidence="4">
    <location>
        <begin position="112"/>
        <end position="264"/>
    </location>
</feature>